<dbReference type="AlphaFoldDB" id="A0AAQ4EEN0"/>
<feature type="transmembrane region" description="Helical" evidence="2">
    <location>
        <begin position="42"/>
        <end position="68"/>
    </location>
</feature>
<evidence type="ECO:0008006" key="5">
    <source>
        <dbReference type="Google" id="ProtNLM"/>
    </source>
</evidence>
<feature type="region of interest" description="Disordered" evidence="1">
    <location>
        <begin position="82"/>
        <end position="144"/>
    </location>
</feature>
<name>A0AAQ4EEN0_AMBAM</name>
<evidence type="ECO:0000256" key="2">
    <source>
        <dbReference type="SAM" id="Phobius"/>
    </source>
</evidence>
<dbReference type="EMBL" id="JARKHS020017171">
    <property type="protein sequence ID" value="KAK8773249.1"/>
    <property type="molecule type" value="Genomic_DNA"/>
</dbReference>
<evidence type="ECO:0000313" key="3">
    <source>
        <dbReference type="EMBL" id="KAK8773249.1"/>
    </source>
</evidence>
<evidence type="ECO:0000313" key="4">
    <source>
        <dbReference type="Proteomes" id="UP001321473"/>
    </source>
</evidence>
<dbReference type="Gene3D" id="2.60.40.10">
    <property type="entry name" value="Immunoglobulins"/>
    <property type="match status" value="1"/>
</dbReference>
<dbReference type="Proteomes" id="UP001321473">
    <property type="component" value="Unassembled WGS sequence"/>
</dbReference>
<dbReference type="SUPFAM" id="SSF48726">
    <property type="entry name" value="Immunoglobulin"/>
    <property type="match status" value="1"/>
</dbReference>
<dbReference type="InterPro" id="IPR036179">
    <property type="entry name" value="Ig-like_dom_sf"/>
</dbReference>
<dbReference type="PANTHER" id="PTHR39069">
    <property type="entry name" value="ECDYSONE-INDUCIBLE GENE E1, ISOFORM A"/>
    <property type="match status" value="1"/>
</dbReference>
<organism evidence="3 4">
    <name type="scientific">Amblyomma americanum</name>
    <name type="common">Lone star tick</name>
    <dbReference type="NCBI Taxonomy" id="6943"/>
    <lineage>
        <taxon>Eukaryota</taxon>
        <taxon>Metazoa</taxon>
        <taxon>Ecdysozoa</taxon>
        <taxon>Arthropoda</taxon>
        <taxon>Chelicerata</taxon>
        <taxon>Arachnida</taxon>
        <taxon>Acari</taxon>
        <taxon>Parasitiformes</taxon>
        <taxon>Ixodida</taxon>
        <taxon>Ixodoidea</taxon>
        <taxon>Ixodidae</taxon>
        <taxon>Amblyomminae</taxon>
        <taxon>Amblyomma</taxon>
    </lineage>
</organism>
<feature type="compositionally biased region" description="Basic and acidic residues" evidence="1">
    <location>
        <begin position="130"/>
        <end position="139"/>
    </location>
</feature>
<keyword evidence="4" id="KW-1185">Reference proteome</keyword>
<keyword evidence="2" id="KW-0472">Membrane</keyword>
<feature type="transmembrane region" description="Helical" evidence="2">
    <location>
        <begin position="1031"/>
        <end position="1053"/>
    </location>
</feature>
<sequence length="1144" mass="127028">MRVRSRHGSRGSRRRRRISFSVDALSSTDRPSQRRDPAPARAVCLAVAFFVLLLLLCVVVVLWIWGYLDDLSGDDLVLASTLTPPTSSGKGGTEVTKKENATTESSAGDDEDEKGKVARRGNDTSTTEKSSTREPLERRRQPHGSTVLVSDICLHTHHSDDDDLDNYDVPGEGRASLTRSRIRRCDVLIRCCYSLEDDLTLQLHTSRSRQWTANGTYHRIFTAKRRYYSDARHLRPQRTLVAVRVQGSALLRLLGTGGEQARKVFVRNILRVVRSNSYAGVRLWCREEDSGRIVQTGFIRVVRDLTTALRKANFTLGFFLPYADRRHSAAYATRLRVLEGVLRSPQSLLLYPTTGSLLRNSLSSWTSPSQIAVVSGGLRPVVNSSGPSVCYLFLSATAISVVLSNATASCGDADEGASIKATFLSRKALSRLCRSWKSWKTSSHRYHSIACRIEQRDDKGGGGKEVVVFQTPLQAWMYRRELLVHARSSCFGLRMMALLLECVSMPCHADYFFSRRPTSQLSLYPVRTDAQNWVLGSIVRLPYVIRTSEDATVTCTRDGQTVNRFRVRVPRRPSSVRTFEHALVIPNVSPDHAGEYSCTARTAHRESGAVAWQVKPISHSTCGWAESCRETSDSPCDACQCPPQREFYGKNRLYDCYSKRTAGISLRLKDTPEASFIIFNSRRQAAIYYELMTFGDTQVTWTVDGRLVHSHTTLYDSLDTYVTFWERIIFHVPNETDYNRYLNGFLMAQVRGTRKSASLILRVKMNKVMQAMTCGNDSDCSPIGASCKTYTRAMKCRCELPEATRWTGSQTEGHCSKSCRTAQDCSHLGKAYCSQAPETRNYCVCSPGFYLDGNRCLSGECVLSDDCQARYGPSECINGHCECFAGHVYRDGTCMPMMCLGNQDCEDGGRGLRCLGGRCICHHEFDLTRENVCDKSDVGQCHGGGSCRVDNSVCLRGELCYCINGFRAVNLPTGRACLNVSCWTNDDCRGITLATCSNGMCTCPDNEPPRGRACYGSAALTSAELLTPVRLVSTTIVLGAVVVAVLCVTFSFMKSKEDFVSTTLEDEQPAEDEGAVMAAKRALDVVKEQERAAAAEAEAGEEHFWRVLMRSFFPRAAENMFGAVGEEGDISFGTTPVSENTIDI</sequence>
<protein>
    <recommendedName>
        <fullName evidence="5">EGF-like domain-containing protein</fullName>
    </recommendedName>
</protein>
<proteinExistence type="predicted"/>
<keyword evidence="2" id="KW-1133">Transmembrane helix</keyword>
<dbReference type="PANTHER" id="PTHR39069:SF9">
    <property type="entry name" value="EB DOMAIN-CONTAINING PROTEIN"/>
    <property type="match status" value="1"/>
</dbReference>
<keyword evidence="2" id="KW-0812">Transmembrane</keyword>
<accession>A0AAQ4EEN0</accession>
<comment type="caution">
    <text evidence="3">The sequence shown here is derived from an EMBL/GenBank/DDBJ whole genome shotgun (WGS) entry which is preliminary data.</text>
</comment>
<reference evidence="3 4" key="1">
    <citation type="journal article" date="2023" name="Arcadia Sci">
        <title>De novo assembly of a long-read Amblyomma americanum tick genome.</title>
        <authorList>
            <person name="Chou S."/>
            <person name="Poskanzer K.E."/>
            <person name="Rollins M."/>
            <person name="Thuy-Boun P.S."/>
        </authorList>
    </citation>
    <scope>NUCLEOTIDE SEQUENCE [LARGE SCALE GENOMIC DNA]</scope>
    <source>
        <strain evidence="3">F_SG_1</strain>
        <tissue evidence="3">Salivary glands</tissue>
    </source>
</reference>
<evidence type="ECO:0000256" key="1">
    <source>
        <dbReference type="SAM" id="MobiDB-lite"/>
    </source>
</evidence>
<gene>
    <name evidence="3" type="ORF">V5799_012218</name>
</gene>
<feature type="compositionally biased region" description="Basic and acidic residues" evidence="1">
    <location>
        <begin position="113"/>
        <end position="122"/>
    </location>
</feature>
<dbReference type="InterPro" id="IPR013783">
    <property type="entry name" value="Ig-like_fold"/>
</dbReference>
<dbReference type="CDD" id="cd00096">
    <property type="entry name" value="Ig"/>
    <property type="match status" value="1"/>
</dbReference>